<dbReference type="GO" id="GO:0004622">
    <property type="term" value="F:phosphatidylcholine lysophospholipase activity"/>
    <property type="evidence" value="ECO:0007669"/>
    <property type="project" value="TreeGrafter"/>
</dbReference>
<keyword evidence="4" id="KW-1185">Reference proteome</keyword>
<keyword evidence="1" id="KW-0472">Membrane</keyword>
<dbReference type="HOGENOM" id="CLU_029375_3_2_1"/>
<dbReference type="PANTHER" id="PTHR12277">
    <property type="entry name" value="ALPHA/BETA HYDROLASE DOMAIN-CONTAINING PROTEIN"/>
    <property type="match status" value="1"/>
</dbReference>
<evidence type="ECO:0000259" key="2">
    <source>
        <dbReference type="Pfam" id="PF12697"/>
    </source>
</evidence>
<keyword evidence="1" id="KW-1133">Transmembrane helix</keyword>
<evidence type="ECO:0000313" key="3">
    <source>
        <dbReference type="EMBL" id="KIP02728.1"/>
    </source>
</evidence>
<evidence type="ECO:0000313" key="4">
    <source>
        <dbReference type="Proteomes" id="UP000053257"/>
    </source>
</evidence>
<protein>
    <recommendedName>
        <fullName evidence="2">AB hydrolase-1 domain-containing protein</fullName>
    </recommendedName>
</protein>
<dbReference type="GO" id="GO:0052651">
    <property type="term" value="P:monoacylglycerol catabolic process"/>
    <property type="evidence" value="ECO:0007669"/>
    <property type="project" value="TreeGrafter"/>
</dbReference>
<keyword evidence="1" id="KW-0812">Transmembrane</keyword>
<dbReference type="GO" id="GO:0047372">
    <property type="term" value="F:monoacylglycerol lipase activity"/>
    <property type="evidence" value="ECO:0007669"/>
    <property type="project" value="TreeGrafter"/>
</dbReference>
<dbReference type="GO" id="GO:0006660">
    <property type="term" value="P:phosphatidylserine catabolic process"/>
    <property type="evidence" value="ECO:0007669"/>
    <property type="project" value="TreeGrafter"/>
</dbReference>
<sequence>MANEKEKPAKNSPTLFERAHRFFFFLALLYPVFIALLWIPSVQEVFTYQQIWRFPLFAKYHLPEKYSLAPGKTLNTYFTNPDNHTLGAWFVLSDPYYQQLRAATEGPLSPPTEDVIRESIQNYPTVLNLHGAAGTRASSFRVASYKAFSSRLDVNVFSIDYRGFGDSTGSPSNDGLVSDAHTAWQWLIERGAKPEDIVVVGHSLGTGISGQLMRRLAKEGVTPRGVALLAPFTSVLALSETYTMFGVPLLQPLQMFSFGRKLIKQLMHIEFDTLSAVPEFNAPTLIAHSQDDMDIPYSHSKTLIDKFLEPLLPARTVQLPSAPGIHLSTEDFLAFRQEQEARNAKRGEIVKKTEVPGFGIVEEFKGLKAPVVYVESFWGTHARVGLQEGVQDEMAKLFRLGPYAGSEQASVVEALINRLVS</sequence>
<dbReference type="Proteomes" id="UP000053257">
    <property type="component" value="Unassembled WGS sequence"/>
</dbReference>
<dbReference type="PANTHER" id="PTHR12277:SF194">
    <property type="entry name" value="FI04476P"/>
    <property type="match status" value="1"/>
</dbReference>
<dbReference type="AlphaFoldDB" id="A0A0C3PCA8"/>
<organism evidence="3 4">
    <name type="scientific">Phlebiopsis gigantea (strain 11061_1 CR5-6)</name>
    <name type="common">White-rot fungus</name>
    <name type="synonym">Peniophora gigantea</name>
    <dbReference type="NCBI Taxonomy" id="745531"/>
    <lineage>
        <taxon>Eukaryota</taxon>
        <taxon>Fungi</taxon>
        <taxon>Dikarya</taxon>
        <taxon>Basidiomycota</taxon>
        <taxon>Agaricomycotina</taxon>
        <taxon>Agaricomycetes</taxon>
        <taxon>Polyporales</taxon>
        <taxon>Phanerochaetaceae</taxon>
        <taxon>Phlebiopsis</taxon>
    </lineage>
</organism>
<dbReference type="Pfam" id="PF12697">
    <property type="entry name" value="Abhydrolase_6"/>
    <property type="match status" value="1"/>
</dbReference>
<dbReference type="STRING" id="745531.A0A0C3PCA8"/>
<dbReference type="OrthoDB" id="446723at2759"/>
<reference evidence="3 4" key="1">
    <citation type="journal article" date="2014" name="PLoS Genet.">
        <title>Analysis of the Phlebiopsis gigantea genome, transcriptome and secretome provides insight into its pioneer colonization strategies of wood.</title>
        <authorList>
            <person name="Hori C."/>
            <person name="Ishida T."/>
            <person name="Igarashi K."/>
            <person name="Samejima M."/>
            <person name="Suzuki H."/>
            <person name="Master E."/>
            <person name="Ferreira P."/>
            <person name="Ruiz-Duenas F.J."/>
            <person name="Held B."/>
            <person name="Canessa P."/>
            <person name="Larrondo L.F."/>
            <person name="Schmoll M."/>
            <person name="Druzhinina I.S."/>
            <person name="Kubicek C.P."/>
            <person name="Gaskell J.A."/>
            <person name="Kersten P."/>
            <person name="St John F."/>
            <person name="Glasner J."/>
            <person name="Sabat G."/>
            <person name="Splinter BonDurant S."/>
            <person name="Syed K."/>
            <person name="Yadav J."/>
            <person name="Mgbeahuruike A.C."/>
            <person name="Kovalchuk A."/>
            <person name="Asiegbu F.O."/>
            <person name="Lackner G."/>
            <person name="Hoffmeister D."/>
            <person name="Rencoret J."/>
            <person name="Gutierrez A."/>
            <person name="Sun H."/>
            <person name="Lindquist E."/>
            <person name="Barry K."/>
            <person name="Riley R."/>
            <person name="Grigoriev I.V."/>
            <person name="Henrissat B."/>
            <person name="Kues U."/>
            <person name="Berka R.M."/>
            <person name="Martinez A.T."/>
            <person name="Covert S.F."/>
            <person name="Blanchette R.A."/>
            <person name="Cullen D."/>
        </authorList>
    </citation>
    <scope>NUCLEOTIDE SEQUENCE [LARGE SCALE GENOMIC DNA]</scope>
    <source>
        <strain evidence="3 4">11061_1 CR5-6</strain>
    </source>
</reference>
<accession>A0A0C3PCA8</accession>
<feature type="domain" description="AB hydrolase-1" evidence="2">
    <location>
        <begin position="129"/>
        <end position="334"/>
    </location>
</feature>
<gene>
    <name evidence="3" type="ORF">PHLGIDRAFT_95672</name>
</gene>
<name>A0A0C3PCA8_PHLG1</name>
<dbReference type="Gene3D" id="3.40.50.1820">
    <property type="entry name" value="alpha/beta hydrolase"/>
    <property type="match status" value="1"/>
</dbReference>
<dbReference type="InterPro" id="IPR000073">
    <property type="entry name" value="AB_hydrolase_1"/>
</dbReference>
<evidence type="ECO:0000256" key="1">
    <source>
        <dbReference type="SAM" id="Phobius"/>
    </source>
</evidence>
<dbReference type="SUPFAM" id="SSF53474">
    <property type="entry name" value="alpha/beta-Hydrolases"/>
    <property type="match status" value="1"/>
</dbReference>
<proteinExistence type="predicted"/>
<dbReference type="EMBL" id="KN840657">
    <property type="protein sequence ID" value="KIP02728.1"/>
    <property type="molecule type" value="Genomic_DNA"/>
</dbReference>
<dbReference type="GO" id="GO:0005789">
    <property type="term" value="C:endoplasmic reticulum membrane"/>
    <property type="evidence" value="ECO:0007669"/>
    <property type="project" value="TreeGrafter"/>
</dbReference>
<dbReference type="InterPro" id="IPR029058">
    <property type="entry name" value="AB_hydrolase_fold"/>
</dbReference>
<feature type="transmembrane region" description="Helical" evidence="1">
    <location>
        <begin position="21"/>
        <end position="39"/>
    </location>
</feature>